<keyword evidence="3" id="KW-1185">Reference proteome</keyword>
<accession>A0A7G2CNF8</accession>
<dbReference type="AlphaFoldDB" id="A0A7G2CNF8"/>
<feature type="region of interest" description="Disordered" evidence="1">
    <location>
        <begin position="1"/>
        <end position="70"/>
    </location>
</feature>
<feature type="compositionally biased region" description="Basic and acidic residues" evidence="1">
    <location>
        <begin position="1205"/>
        <end position="1233"/>
    </location>
</feature>
<evidence type="ECO:0000313" key="3">
    <source>
        <dbReference type="Proteomes" id="UP000515908"/>
    </source>
</evidence>
<reference evidence="2 3" key="1">
    <citation type="submission" date="2020-08" db="EMBL/GenBank/DDBJ databases">
        <authorList>
            <person name="Newling K."/>
            <person name="Davey J."/>
            <person name="Forrester S."/>
        </authorList>
    </citation>
    <scope>NUCLEOTIDE SEQUENCE [LARGE SCALE GENOMIC DNA]</scope>
    <source>
        <strain evidence="3">Crithidia deanei Carvalho (ATCC PRA-265)</strain>
    </source>
</reference>
<protein>
    <submittedName>
        <fullName evidence="2">Uncharacterized protein</fullName>
    </submittedName>
</protein>
<feature type="region of interest" description="Disordered" evidence="1">
    <location>
        <begin position="230"/>
        <end position="279"/>
    </location>
</feature>
<dbReference type="EMBL" id="LR877161">
    <property type="protein sequence ID" value="CAD2220484.1"/>
    <property type="molecule type" value="Genomic_DNA"/>
</dbReference>
<proteinExistence type="predicted"/>
<dbReference type="VEuPathDB" id="TriTrypDB:ADEAN_000800600"/>
<feature type="region of interest" description="Disordered" evidence="1">
    <location>
        <begin position="1147"/>
        <end position="1259"/>
    </location>
</feature>
<dbReference type="Proteomes" id="UP000515908">
    <property type="component" value="Chromosome 17"/>
</dbReference>
<feature type="compositionally biased region" description="Basic and acidic residues" evidence="1">
    <location>
        <begin position="1173"/>
        <end position="1182"/>
    </location>
</feature>
<gene>
    <name evidence="2" type="ORF">ADEAN_000800600</name>
</gene>
<evidence type="ECO:0000313" key="2">
    <source>
        <dbReference type="EMBL" id="CAD2220484.1"/>
    </source>
</evidence>
<feature type="region of interest" description="Disordered" evidence="1">
    <location>
        <begin position="884"/>
        <end position="911"/>
    </location>
</feature>
<feature type="region of interest" description="Disordered" evidence="1">
    <location>
        <begin position="471"/>
        <end position="492"/>
    </location>
</feature>
<organism evidence="2 3">
    <name type="scientific">Angomonas deanei</name>
    <dbReference type="NCBI Taxonomy" id="59799"/>
    <lineage>
        <taxon>Eukaryota</taxon>
        <taxon>Discoba</taxon>
        <taxon>Euglenozoa</taxon>
        <taxon>Kinetoplastea</taxon>
        <taxon>Metakinetoplastina</taxon>
        <taxon>Trypanosomatida</taxon>
        <taxon>Trypanosomatidae</taxon>
        <taxon>Strigomonadinae</taxon>
        <taxon>Angomonas</taxon>
    </lineage>
</organism>
<feature type="compositionally biased region" description="Acidic residues" evidence="1">
    <location>
        <begin position="1159"/>
        <end position="1172"/>
    </location>
</feature>
<name>A0A7G2CNF8_9TRYP</name>
<feature type="compositionally biased region" description="Basic and acidic residues" evidence="1">
    <location>
        <begin position="471"/>
        <end position="488"/>
    </location>
</feature>
<evidence type="ECO:0000256" key="1">
    <source>
        <dbReference type="SAM" id="MobiDB-lite"/>
    </source>
</evidence>
<sequence>MHSSRKSPKPFSVPLRPPSSPNDAARLPGGVVDLASTAEPLGETGRSVGPLKESISVRQEKRKEATSTTERPSLTLPWWKRILVDLDYRRRLTELASQHYREEMKLVELQPDKISSDFGMDPKTKTVMSQYIQLPVPPLEKPNTASHSGDAGGSEAITALLERICAVRHPRSVIQNSGLAQLRRVLLLQFPPTSVVGTQLAQVEEVERYLSCRRRDSLEMSPWQKRVNKREIKKGHVHLPNLVRGSGPAQSPQEPAENSVVGPPASLSETQPAPLASDHLTRTEEWKRRQQIIEQNALLDEERIAAQEGRPVALQEEAPMEDREYEKHLPVYLDRVKEAVAAVDDGVENFYGLSHAWPTVKHFPAFQQAKENQKQNTTTSPLISFPPNGYIRVQPDPRQAMWPAGGEFDREREERQLKYSKARQQRLTNHVNDVSRKVQLLRDYGLAVDYNDFVGENSYFKSKFERQEREEASRALRGAAEPKEEDSKKSKKKLPIRLDPFALGDTHAHVPPLPLYDGPHYINFIALLPEDLMEPTQRPSVKKVPVYYGTYRQSLLLLHFKVYCRALQEEWRCRRDGGLARVMGPQQGAPTNLREDQRLEERYYASAVPQVHFPVLRVQSASPPLREERKRHTVDLLQVAPPSSTLGLIEPPPSDPSSTGYHNFQHLHHTSAIVKQVLRDIFDALPKLDEDGKETNSHLPKDRIGKDSFMQFMLNLLNLFFPTLLVDVHLDIAEEEWVYRGTTSLLSFETFFEKLFTFPFIFYRNYEQVTEEAYAEFWSLVYVCLFKTEGRSKPENTAVAVSGRKVSLLAPLSGFTNEQLAVLYSTDYHYDKAVFEYQRQAQDVLASRVERDDRMKLLPEGQRRAIAHTMARREIDTEAQKRKFLDSTLKGKESEERENTREDHEEAGSPVVEKVHRVDLVQAEKEENDRIERERAEHTRLQRLLDTSYDYQEKERRRQARFRQAVSQVETTTSSWNLHEETVYHLPEEGERELYYSVAGPAPHGGSTTLAPPRNRNYVPTEEENEMIRYLREAPDEVFEGNVSLREKFLTYKGYEAERQTLKGKLMQYNAKQSRQESDDGKSGDVLSEMIALSPCASSANTPPHTARNSQHYVSYADGSFPLYPQPSDKNDVRTFTSQPTAALLEEFYRKQRKRTSSSDDEDDEEGEETKDAEEREEREVRPATPQGGVTNEHIPSSRPATRVGAEHRVGRLGEEEPSVGRERLAPSAEETRAATAHGRHSPTTAVSEADGSREKKDYQLRLREFEKRKEKFDHLKKK</sequence>